<dbReference type="Gene3D" id="3.40.30.10">
    <property type="entry name" value="Glutaredoxin"/>
    <property type="match status" value="1"/>
</dbReference>
<dbReference type="InterPro" id="IPR029759">
    <property type="entry name" value="GPX_AS"/>
</dbReference>
<gene>
    <name evidence="6" type="ORF">HCT46_00325</name>
</gene>
<dbReference type="AlphaFoldDB" id="A0A968GBI5"/>
<evidence type="ECO:0000256" key="1">
    <source>
        <dbReference type="ARBA" id="ARBA00006926"/>
    </source>
</evidence>
<proteinExistence type="inferred from homology"/>
<dbReference type="PROSITE" id="PS51355">
    <property type="entry name" value="GLUTATHIONE_PEROXID_3"/>
    <property type="match status" value="1"/>
</dbReference>
<dbReference type="PROSITE" id="PS00763">
    <property type="entry name" value="GLUTATHIONE_PEROXID_2"/>
    <property type="match status" value="1"/>
</dbReference>
<dbReference type="InterPro" id="IPR029760">
    <property type="entry name" value="GPX_CS"/>
</dbReference>
<dbReference type="RefSeq" id="WP_167702843.1">
    <property type="nucleotide sequence ID" value="NZ_CP118168.1"/>
</dbReference>
<dbReference type="InterPro" id="IPR036249">
    <property type="entry name" value="Thioredoxin-like_sf"/>
</dbReference>
<accession>A0A968GBI5</accession>
<dbReference type="PANTHER" id="PTHR11592">
    <property type="entry name" value="GLUTATHIONE PEROXIDASE"/>
    <property type="match status" value="1"/>
</dbReference>
<dbReference type="Proteomes" id="UP000752013">
    <property type="component" value="Unassembled WGS sequence"/>
</dbReference>
<dbReference type="EMBL" id="JAATLK010000001">
    <property type="protein sequence ID" value="NIZ46373.1"/>
    <property type="molecule type" value="Genomic_DNA"/>
</dbReference>
<comment type="similarity">
    <text evidence="1 5">Belongs to the glutathione peroxidase family.</text>
</comment>
<dbReference type="PANTHER" id="PTHR11592:SF78">
    <property type="entry name" value="GLUTATHIONE PEROXIDASE"/>
    <property type="match status" value="1"/>
</dbReference>
<dbReference type="GO" id="GO:0004601">
    <property type="term" value="F:peroxidase activity"/>
    <property type="evidence" value="ECO:0007669"/>
    <property type="project" value="UniProtKB-KW"/>
</dbReference>
<dbReference type="CDD" id="cd00340">
    <property type="entry name" value="GSH_Peroxidase"/>
    <property type="match status" value="1"/>
</dbReference>
<dbReference type="InterPro" id="IPR000889">
    <property type="entry name" value="Glutathione_peroxidase"/>
</dbReference>
<reference evidence="6" key="1">
    <citation type="submission" date="2020-03" db="EMBL/GenBank/DDBJ databases">
        <title>Spirochaetal bacteria isolated from arthropods constitute a novel genus Entomospira genus novum within the order Spirochaetales.</title>
        <authorList>
            <person name="Grana-Miraglia L."/>
            <person name="Sikutova S."/>
            <person name="Fingerle V."/>
            <person name="Sing A."/>
            <person name="Castillo-Ramirez S."/>
            <person name="Margos G."/>
            <person name="Rudolf I."/>
        </authorList>
    </citation>
    <scope>NUCLEOTIDE SEQUENCE</scope>
    <source>
        <strain evidence="6">BR208</strain>
    </source>
</reference>
<dbReference type="PRINTS" id="PR01011">
    <property type="entry name" value="GLUTPROXDASE"/>
</dbReference>
<dbReference type="PIRSF" id="PIRSF000303">
    <property type="entry name" value="Glutathion_perox"/>
    <property type="match status" value="1"/>
</dbReference>
<evidence type="ECO:0000256" key="2">
    <source>
        <dbReference type="ARBA" id="ARBA00022559"/>
    </source>
</evidence>
<sequence length="182" mass="20879">MTFYDLSAKDANGNHIDFHSLENKTILVVNTASKCGFTKQFAGLQDLYDEFKGDGLIILGFPCNQFMGQEPGSAQEAMQFCQLKYQVSFMMMEKVDVNGEHTHPVFAYLKEQAPFAGFDLLQEVGRFMHEHVLKTDKDYQKNNNIKWNFTKFLISKDGTILRFEPTVDPLEMKEEIRKSLSA</sequence>
<keyword evidence="7" id="KW-1185">Reference proteome</keyword>
<comment type="caution">
    <text evidence="6">The sequence shown here is derived from an EMBL/GenBank/DDBJ whole genome shotgun (WGS) entry which is preliminary data.</text>
</comment>
<protein>
    <recommendedName>
        <fullName evidence="5">Glutathione peroxidase</fullName>
    </recommendedName>
</protein>
<dbReference type="FunFam" id="3.40.30.10:FF:000010">
    <property type="entry name" value="Glutathione peroxidase"/>
    <property type="match status" value="1"/>
</dbReference>
<evidence type="ECO:0000256" key="5">
    <source>
        <dbReference type="RuleBase" id="RU000499"/>
    </source>
</evidence>
<evidence type="ECO:0000313" key="7">
    <source>
        <dbReference type="Proteomes" id="UP000752013"/>
    </source>
</evidence>
<evidence type="ECO:0000256" key="4">
    <source>
        <dbReference type="PIRSR" id="PIRSR000303-1"/>
    </source>
</evidence>
<dbReference type="PROSITE" id="PS00460">
    <property type="entry name" value="GLUTATHIONE_PEROXID_1"/>
    <property type="match status" value="1"/>
</dbReference>
<keyword evidence="3 5" id="KW-0560">Oxidoreductase</keyword>
<dbReference type="GO" id="GO:0034599">
    <property type="term" value="P:cellular response to oxidative stress"/>
    <property type="evidence" value="ECO:0007669"/>
    <property type="project" value="TreeGrafter"/>
</dbReference>
<dbReference type="SUPFAM" id="SSF52833">
    <property type="entry name" value="Thioredoxin-like"/>
    <property type="match status" value="1"/>
</dbReference>
<dbReference type="Pfam" id="PF00255">
    <property type="entry name" value="GSHPx"/>
    <property type="match status" value="1"/>
</dbReference>
<name>A0A968GBI5_9SPIO</name>
<evidence type="ECO:0000313" key="6">
    <source>
        <dbReference type="EMBL" id="NIZ46373.1"/>
    </source>
</evidence>
<keyword evidence="2 5" id="KW-0575">Peroxidase</keyword>
<evidence type="ECO:0000256" key="3">
    <source>
        <dbReference type="ARBA" id="ARBA00023002"/>
    </source>
</evidence>
<organism evidence="6 7">
    <name type="scientific">Entomospira nematocerorum</name>
    <dbReference type="NCBI Taxonomy" id="2719987"/>
    <lineage>
        <taxon>Bacteria</taxon>
        <taxon>Pseudomonadati</taxon>
        <taxon>Spirochaetota</taxon>
        <taxon>Spirochaetia</taxon>
        <taxon>Spirochaetales</taxon>
        <taxon>Spirochaetaceae</taxon>
        <taxon>Entomospira</taxon>
    </lineage>
</organism>
<feature type="active site" evidence="4">
    <location>
        <position position="35"/>
    </location>
</feature>